<sequence length="196" mass="22152">MNVISIDSSGEFNFSVAVLRDGEITSSKTIEGRFSEHFFPFLFSLGRKIFEEIDLLAVNTGPGSYTGIRAAIAALQGLSIFSNKKLIGLDTFSVVLDKFERNNWEKMKNWNTIAIALRGYNDSFCYLKEFERNFEEHAKIIRIDRKELGKICSDILLTNVPGCGHICEVSAEDLALLALQQKNFKNEFQPVVPLYI</sequence>
<gene>
    <name evidence="2" type="ordered locus">NRI_0812</name>
</gene>
<dbReference type="Proteomes" id="UP000001627">
    <property type="component" value="Chromosome"/>
</dbReference>
<dbReference type="GO" id="GO:0006508">
    <property type="term" value="P:proteolysis"/>
    <property type="evidence" value="ECO:0007669"/>
    <property type="project" value="UniProtKB-KW"/>
</dbReference>
<feature type="domain" description="Gcp-like" evidence="1">
    <location>
        <begin position="50"/>
        <end position="96"/>
    </location>
</feature>
<name>C6V5W3_NEORI</name>
<evidence type="ECO:0000313" key="3">
    <source>
        <dbReference type="Proteomes" id="UP000001627"/>
    </source>
</evidence>
<dbReference type="NCBIfam" id="TIGR03725">
    <property type="entry name" value="T6A_YeaZ"/>
    <property type="match status" value="1"/>
</dbReference>
<accession>C6V5W3</accession>
<dbReference type="InterPro" id="IPR000905">
    <property type="entry name" value="Gcp-like_dom"/>
</dbReference>
<dbReference type="InterPro" id="IPR043129">
    <property type="entry name" value="ATPase_NBD"/>
</dbReference>
<dbReference type="Pfam" id="PF00814">
    <property type="entry name" value="TsaD"/>
    <property type="match status" value="1"/>
</dbReference>
<dbReference type="OrthoDB" id="9809995at2"/>
<reference evidence="2 3" key="1">
    <citation type="journal article" date="2009" name="Nucleic Acids Res.">
        <title>Analysis of complete genome sequence of Neorickettsia risticii: causative agent of Potomac horse fever.</title>
        <authorList>
            <person name="Lin M."/>
            <person name="Zhang C."/>
            <person name="Gibson K."/>
            <person name="Rikihisa Y."/>
        </authorList>
    </citation>
    <scope>NUCLEOTIDE SEQUENCE [LARGE SCALE GENOMIC DNA]</scope>
    <source>
        <strain evidence="2 3">Illinois</strain>
    </source>
</reference>
<proteinExistence type="predicted"/>
<dbReference type="GO" id="GO:0002949">
    <property type="term" value="P:tRNA threonylcarbamoyladenosine modification"/>
    <property type="evidence" value="ECO:0007669"/>
    <property type="project" value="InterPro"/>
</dbReference>
<dbReference type="eggNOG" id="COG1214">
    <property type="taxonomic scope" value="Bacteria"/>
</dbReference>
<dbReference type="KEGG" id="nri:NRI_0812"/>
<dbReference type="Gene3D" id="3.30.420.40">
    <property type="match status" value="1"/>
</dbReference>
<evidence type="ECO:0000313" key="2">
    <source>
        <dbReference type="EMBL" id="ACT69778.1"/>
    </source>
</evidence>
<dbReference type="GO" id="GO:0008233">
    <property type="term" value="F:peptidase activity"/>
    <property type="evidence" value="ECO:0007669"/>
    <property type="project" value="UniProtKB-KW"/>
</dbReference>
<evidence type="ECO:0000259" key="1">
    <source>
        <dbReference type="Pfam" id="PF00814"/>
    </source>
</evidence>
<keyword evidence="3" id="KW-1185">Reference proteome</keyword>
<organism evidence="2 3">
    <name type="scientific">Neorickettsia risticii (strain Illinois)</name>
    <dbReference type="NCBI Taxonomy" id="434131"/>
    <lineage>
        <taxon>Bacteria</taxon>
        <taxon>Pseudomonadati</taxon>
        <taxon>Pseudomonadota</taxon>
        <taxon>Alphaproteobacteria</taxon>
        <taxon>Rickettsiales</taxon>
        <taxon>Anaplasmataceae</taxon>
        <taxon>Neorickettsia</taxon>
    </lineage>
</organism>
<dbReference type="HOGENOM" id="CLU_1388945_0_0_5"/>
<dbReference type="AlphaFoldDB" id="C6V5W3"/>
<dbReference type="SUPFAM" id="SSF53067">
    <property type="entry name" value="Actin-like ATPase domain"/>
    <property type="match status" value="1"/>
</dbReference>
<dbReference type="InterPro" id="IPR022496">
    <property type="entry name" value="T6A_TsaB"/>
</dbReference>
<dbReference type="STRING" id="434131.NRI_0812"/>
<protein>
    <submittedName>
        <fullName evidence="2">Glycoprotease family protein</fullName>
    </submittedName>
</protein>
<dbReference type="EMBL" id="CP001431">
    <property type="protein sequence ID" value="ACT69778.1"/>
    <property type="molecule type" value="Genomic_DNA"/>
</dbReference>